<reference evidence="2 3" key="1">
    <citation type="submission" date="2024-10" db="EMBL/GenBank/DDBJ databases">
        <title>The Natural Products Discovery Center: Release of the First 8490 Sequenced Strains for Exploring Actinobacteria Biosynthetic Diversity.</title>
        <authorList>
            <person name="Kalkreuter E."/>
            <person name="Kautsar S.A."/>
            <person name="Yang D."/>
            <person name="Bader C.D."/>
            <person name="Teijaro C.N."/>
            <person name="Fluegel L."/>
            <person name="Davis C.M."/>
            <person name="Simpson J.R."/>
            <person name="Lauterbach L."/>
            <person name="Steele A.D."/>
            <person name="Gui C."/>
            <person name="Meng S."/>
            <person name="Li G."/>
            <person name="Viehrig K."/>
            <person name="Ye F."/>
            <person name="Su P."/>
            <person name="Kiefer A.F."/>
            <person name="Nichols A."/>
            <person name="Cepeda A.J."/>
            <person name="Yan W."/>
            <person name="Fan B."/>
            <person name="Jiang Y."/>
            <person name="Adhikari A."/>
            <person name="Zheng C.-J."/>
            <person name="Schuster L."/>
            <person name="Cowan T.M."/>
            <person name="Smanski M.J."/>
            <person name="Chevrette M.G."/>
            <person name="De Carvalho L.P.S."/>
            <person name="Shen B."/>
        </authorList>
    </citation>
    <scope>NUCLEOTIDE SEQUENCE [LARGE SCALE GENOMIC DNA]</scope>
    <source>
        <strain evidence="2 3">NPDC050545</strain>
    </source>
</reference>
<comment type="caution">
    <text evidence="2">The sequence shown here is derived from an EMBL/GenBank/DDBJ whole genome shotgun (WGS) entry which is preliminary data.</text>
</comment>
<dbReference type="Pfam" id="PF10026">
    <property type="entry name" value="DUF2268"/>
    <property type="match status" value="1"/>
</dbReference>
<feature type="domain" description="DUF2268" evidence="1">
    <location>
        <begin position="86"/>
        <end position="280"/>
    </location>
</feature>
<gene>
    <name evidence="2" type="ORF">ACIBG2_40315</name>
</gene>
<evidence type="ECO:0000259" key="1">
    <source>
        <dbReference type="Pfam" id="PF10026"/>
    </source>
</evidence>
<dbReference type="InterPro" id="IPR018728">
    <property type="entry name" value="DUF2268"/>
</dbReference>
<keyword evidence="3" id="KW-1185">Reference proteome</keyword>
<evidence type="ECO:0000313" key="3">
    <source>
        <dbReference type="Proteomes" id="UP001612741"/>
    </source>
</evidence>
<proteinExistence type="predicted"/>
<protein>
    <submittedName>
        <fullName evidence="2">DUF2268 domain-containing protein</fullName>
    </submittedName>
</protein>
<dbReference type="Proteomes" id="UP001612741">
    <property type="component" value="Unassembled WGS sequence"/>
</dbReference>
<dbReference type="EMBL" id="JBITGY010000012">
    <property type="protein sequence ID" value="MFI6503686.1"/>
    <property type="molecule type" value="Genomic_DNA"/>
</dbReference>
<dbReference type="RefSeq" id="WP_397089444.1">
    <property type="nucleotide sequence ID" value="NZ_JBITGY010000012.1"/>
</dbReference>
<evidence type="ECO:0000313" key="2">
    <source>
        <dbReference type="EMBL" id="MFI6503686.1"/>
    </source>
</evidence>
<sequence>MEFTVHDTLETMAAIVRAPISARRDLLGRMLAPLSAAVPYLGDLVAMHEQGGGFRLDADDERYLPALDRLRELGLKEHIETELQRAAGRLEHLKRPEHVQVVFVLGDPDDDYLRNVGGGYFGMGSTPGWIYLLAWPTEENAHKIAHCAVHELHHQVRYANVVWDPATVTVGEHIVAEGLAEAFVREVSGPEAMGPWSAMVTGRALEDAYAKTMADIDLEGMQHTPAYVLGDTAVRKFGGEPVGIPDMAGYGVGLRLVEAHLAATGMTVAASSGLPAAEILRASR</sequence>
<accession>A0ABW7Z683</accession>
<name>A0ABW7Z683_9ACTN</name>
<organism evidence="2 3">
    <name type="scientific">Nonomuraea typhae</name>
    <dbReference type="NCBI Taxonomy" id="2603600"/>
    <lineage>
        <taxon>Bacteria</taxon>
        <taxon>Bacillati</taxon>
        <taxon>Actinomycetota</taxon>
        <taxon>Actinomycetes</taxon>
        <taxon>Streptosporangiales</taxon>
        <taxon>Streptosporangiaceae</taxon>
        <taxon>Nonomuraea</taxon>
    </lineage>
</organism>